<proteinExistence type="predicted"/>
<dbReference type="Proteomes" id="UP000438429">
    <property type="component" value="Unassembled WGS sequence"/>
</dbReference>
<reference evidence="1 2" key="1">
    <citation type="submission" date="2019-06" db="EMBL/GenBank/DDBJ databases">
        <title>Draft genomes of female and male turbot (Scophthalmus maximus).</title>
        <authorList>
            <person name="Xu H."/>
            <person name="Xu X.-W."/>
            <person name="Shao C."/>
            <person name="Chen S."/>
        </authorList>
    </citation>
    <scope>NUCLEOTIDE SEQUENCE [LARGE SCALE GENOMIC DNA]</scope>
    <source>
        <strain evidence="1">Ysfricsl-2016a</strain>
        <tissue evidence="1">Blood</tissue>
    </source>
</reference>
<protein>
    <submittedName>
        <fullName evidence="1">Uncharacterized protein</fullName>
    </submittedName>
</protein>
<dbReference type="AlphaFoldDB" id="A0A6A4S1R0"/>
<evidence type="ECO:0000313" key="2">
    <source>
        <dbReference type="Proteomes" id="UP000438429"/>
    </source>
</evidence>
<gene>
    <name evidence="1" type="ORF">F2P81_020835</name>
</gene>
<organism evidence="1 2">
    <name type="scientific">Scophthalmus maximus</name>
    <name type="common">Turbot</name>
    <name type="synonym">Psetta maxima</name>
    <dbReference type="NCBI Taxonomy" id="52904"/>
    <lineage>
        <taxon>Eukaryota</taxon>
        <taxon>Metazoa</taxon>
        <taxon>Chordata</taxon>
        <taxon>Craniata</taxon>
        <taxon>Vertebrata</taxon>
        <taxon>Euteleostomi</taxon>
        <taxon>Actinopterygii</taxon>
        <taxon>Neopterygii</taxon>
        <taxon>Teleostei</taxon>
        <taxon>Neoteleostei</taxon>
        <taxon>Acanthomorphata</taxon>
        <taxon>Carangaria</taxon>
        <taxon>Pleuronectiformes</taxon>
        <taxon>Pleuronectoidei</taxon>
        <taxon>Scophthalmidae</taxon>
        <taxon>Scophthalmus</taxon>
    </lineage>
</organism>
<accession>A0A6A4S1R0</accession>
<name>A0A6A4S1R0_SCOMX</name>
<dbReference type="EMBL" id="VEVO01000019">
    <property type="protein sequence ID" value="KAF0026098.1"/>
    <property type="molecule type" value="Genomic_DNA"/>
</dbReference>
<comment type="caution">
    <text evidence="1">The sequence shown here is derived from an EMBL/GenBank/DDBJ whole genome shotgun (WGS) entry which is preliminary data.</text>
</comment>
<sequence length="299" mass="33021">MTGCVVLFFNKYLYNKQNFSPGFLHFGNPNFLRFSEFGNIDCKSTISAALFGDMIHVSVYIFQIQLAADVNVRVGLVMRNMTLRIWSLPCHAVRSVDAYAKCHSVNRFSLMVCLKSSSSSYDSKVEELCVAFVDGRGLAHETALPLITVPHAVIPRNIFYTYTSFPTVRACAQMGDGHIRSSNATRLSRSLKGKWEAVTRCEKNNAVTEAKAAAAAAAFTDSTQQSDREIDIEAGNNPITVSVSTSVQLVLGHPDASSFAFENTVSPRDWNIQDVLCRRLTLNYTFSLKLSPQPAVPLT</sequence>
<evidence type="ECO:0000313" key="1">
    <source>
        <dbReference type="EMBL" id="KAF0026098.1"/>
    </source>
</evidence>